<accession>A0A804I1M4</accession>
<dbReference type="Proteomes" id="UP000012960">
    <property type="component" value="Unplaced"/>
</dbReference>
<dbReference type="EMBL" id="HG996467">
    <property type="protein sequence ID" value="CAG1861747.1"/>
    <property type="molecule type" value="Genomic_DNA"/>
</dbReference>
<protein>
    <submittedName>
        <fullName evidence="2">(wild Malaysian banana) hypothetical protein</fullName>
    </submittedName>
</protein>
<evidence type="ECO:0000256" key="1">
    <source>
        <dbReference type="SAM" id="MobiDB-lite"/>
    </source>
</evidence>
<evidence type="ECO:0000313" key="2">
    <source>
        <dbReference type="EMBL" id="CAG1861747.1"/>
    </source>
</evidence>
<dbReference type="InParanoid" id="A0A804I1M4"/>
<evidence type="ECO:0000313" key="3">
    <source>
        <dbReference type="EnsemblPlants" id="Ma02_p11390.1"/>
    </source>
</evidence>
<evidence type="ECO:0000313" key="4">
    <source>
        <dbReference type="Proteomes" id="UP000012960"/>
    </source>
</evidence>
<dbReference type="Gramene" id="Ma02_t11390.1">
    <property type="protein sequence ID" value="Ma02_p11390.1"/>
    <property type="gene ID" value="Ma02_g11390"/>
</dbReference>
<proteinExistence type="predicted"/>
<organism evidence="3 4">
    <name type="scientific">Musa acuminata subsp. malaccensis</name>
    <name type="common">Wild banana</name>
    <name type="synonym">Musa malaccensis</name>
    <dbReference type="NCBI Taxonomy" id="214687"/>
    <lineage>
        <taxon>Eukaryota</taxon>
        <taxon>Viridiplantae</taxon>
        <taxon>Streptophyta</taxon>
        <taxon>Embryophyta</taxon>
        <taxon>Tracheophyta</taxon>
        <taxon>Spermatophyta</taxon>
        <taxon>Magnoliopsida</taxon>
        <taxon>Liliopsida</taxon>
        <taxon>Zingiberales</taxon>
        <taxon>Musaceae</taxon>
        <taxon>Musa</taxon>
    </lineage>
</organism>
<feature type="region of interest" description="Disordered" evidence="1">
    <location>
        <begin position="137"/>
        <end position="166"/>
    </location>
</feature>
<gene>
    <name evidence="2" type="ORF">GSMUA_66410.1</name>
</gene>
<keyword evidence="4" id="KW-1185">Reference proteome</keyword>
<reference evidence="3" key="2">
    <citation type="submission" date="2021-05" db="UniProtKB">
        <authorList>
            <consortium name="EnsemblPlants"/>
        </authorList>
    </citation>
    <scope>IDENTIFICATION</scope>
    <source>
        <strain evidence="3">subsp. malaccensis</strain>
    </source>
</reference>
<dbReference type="EnsemblPlants" id="Ma02_t11390.1">
    <property type="protein sequence ID" value="Ma02_p11390.1"/>
    <property type="gene ID" value="Ma02_g11390"/>
</dbReference>
<dbReference type="AlphaFoldDB" id="A0A804I1M4"/>
<name>A0A804I1M4_MUSAM</name>
<reference evidence="2" key="1">
    <citation type="submission" date="2021-03" db="EMBL/GenBank/DDBJ databases">
        <authorList>
            <consortium name="Genoscope - CEA"/>
            <person name="William W."/>
        </authorList>
    </citation>
    <scope>NUCLEOTIDE SEQUENCE</scope>
    <source>
        <strain evidence="2">Doubled-haploid Pahang</strain>
    </source>
</reference>
<sequence length="182" mass="20373">MRGHELGMIKFLFDGAWRSDGRKVLKFHLGRTDAECKTCYFNVSEKVKAVLLEVMRFLIKPFKEACLNGIPINPRISWSITSENFRILVKFKQSRFANKIDILIANVDIVLPEAFLFSGHSCMFTLLVGGKKKKKKKQLHGEGKSQSLEGGGHGRGAVQDGNDRPLSGGLAKGDVYSLGWFR</sequence>